<organism evidence="1">
    <name type="scientific">Solanum chilense</name>
    <name type="common">Tomato</name>
    <name type="synonym">Lycopersicon chilense</name>
    <dbReference type="NCBI Taxonomy" id="4083"/>
    <lineage>
        <taxon>Eukaryota</taxon>
        <taxon>Viridiplantae</taxon>
        <taxon>Streptophyta</taxon>
        <taxon>Embryophyta</taxon>
        <taxon>Tracheophyta</taxon>
        <taxon>Spermatophyta</taxon>
        <taxon>Magnoliopsida</taxon>
        <taxon>eudicotyledons</taxon>
        <taxon>Gunneridae</taxon>
        <taxon>Pentapetalae</taxon>
        <taxon>asterids</taxon>
        <taxon>lamiids</taxon>
        <taxon>Solanales</taxon>
        <taxon>Solanaceae</taxon>
        <taxon>Solanoideae</taxon>
        <taxon>Solaneae</taxon>
        <taxon>Solanum</taxon>
        <taxon>Solanum subgen. Lycopersicon</taxon>
    </lineage>
</organism>
<evidence type="ECO:0000313" key="1">
    <source>
        <dbReference type="EMBL" id="TMW87608.1"/>
    </source>
</evidence>
<dbReference type="EMBL" id="RXGB01005608">
    <property type="protein sequence ID" value="TMW87608.1"/>
    <property type="molecule type" value="Genomic_DNA"/>
</dbReference>
<gene>
    <name evidence="1" type="ORF">EJD97_019726</name>
</gene>
<protein>
    <submittedName>
        <fullName evidence="1">Uncharacterized protein</fullName>
    </submittedName>
</protein>
<reference evidence="1" key="1">
    <citation type="submission" date="2019-05" db="EMBL/GenBank/DDBJ databases">
        <title>The de novo reference genome and transcriptome assemblies of the wild tomato species Solanum chilense.</title>
        <authorList>
            <person name="Stam R."/>
            <person name="Nosenko T."/>
            <person name="Hoerger A.C."/>
            <person name="Stephan W."/>
            <person name="Seidel M.A."/>
            <person name="Kuhn J.M.M."/>
            <person name="Haberer G."/>
            <person name="Tellier A."/>
        </authorList>
    </citation>
    <scope>NUCLEOTIDE SEQUENCE</scope>
    <source>
        <tissue evidence="1">Mature leaves</tissue>
    </source>
</reference>
<dbReference type="AlphaFoldDB" id="A0A6N2B0P1"/>
<accession>A0A6N2B0P1</accession>
<proteinExistence type="predicted"/>
<comment type="caution">
    <text evidence="1">The sequence shown here is derived from an EMBL/GenBank/DDBJ whole genome shotgun (WGS) entry which is preliminary data.</text>
</comment>
<sequence>MAKYQNKIQRKQRKVLKVKKDEAIAERSISFCTSILRRSRKKISIKQIVKNGKKFNQSTSWLDYKRESKKKNSKDLDQMGDNWYSVPLSEYDIPNSFPDDLDELLWDKDVFDFVNDIPNLYK</sequence>
<name>A0A6N2B0P1_SOLCI</name>